<name>A0A383B8T0_9ZZZZ</name>
<gene>
    <name evidence="4" type="ORF">METZ01_LOCUS469077</name>
</gene>
<evidence type="ECO:0000259" key="3">
    <source>
        <dbReference type="Pfam" id="PF00884"/>
    </source>
</evidence>
<dbReference type="AlphaFoldDB" id="A0A383B8T0"/>
<protein>
    <recommendedName>
        <fullName evidence="3">Sulfatase N-terminal domain-containing protein</fullName>
    </recommendedName>
</protein>
<evidence type="ECO:0000256" key="1">
    <source>
        <dbReference type="ARBA" id="ARBA00022723"/>
    </source>
</evidence>
<dbReference type="PANTHER" id="PTHR45953">
    <property type="entry name" value="IDURONATE 2-SULFATASE"/>
    <property type="match status" value="1"/>
</dbReference>
<dbReference type="PANTHER" id="PTHR45953:SF1">
    <property type="entry name" value="IDURONATE 2-SULFATASE"/>
    <property type="match status" value="1"/>
</dbReference>
<reference evidence="4" key="1">
    <citation type="submission" date="2018-05" db="EMBL/GenBank/DDBJ databases">
        <authorList>
            <person name="Lanie J.A."/>
            <person name="Ng W.-L."/>
            <person name="Kazmierczak K.M."/>
            <person name="Andrzejewski T.M."/>
            <person name="Davidsen T.M."/>
            <person name="Wayne K.J."/>
            <person name="Tettelin H."/>
            <person name="Glass J.I."/>
            <person name="Rusch D."/>
            <person name="Podicherti R."/>
            <person name="Tsui H.-C.T."/>
            <person name="Winkler M.E."/>
        </authorList>
    </citation>
    <scope>NUCLEOTIDE SEQUENCE</scope>
</reference>
<organism evidence="4">
    <name type="scientific">marine metagenome</name>
    <dbReference type="NCBI Taxonomy" id="408172"/>
    <lineage>
        <taxon>unclassified sequences</taxon>
        <taxon>metagenomes</taxon>
        <taxon>ecological metagenomes</taxon>
    </lineage>
</organism>
<keyword evidence="1" id="KW-0479">Metal-binding</keyword>
<dbReference type="InterPro" id="IPR017850">
    <property type="entry name" value="Alkaline_phosphatase_core_sf"/>
</dbReference>
<feature type="non-terminal residue" evidence="4">
    <location>
        <position position="208"/>
    </location>
</feature>
<dbReference type="GO" id="GO:0005737">
    <property type="term" value="C:cytoplasm"/>
    <property type="evidence" value="ECO:0007669"/>
    <property type="project" value="TreeGrafter"/>
</dbReference>
<feature type="domain" description="Sulfatase N-terminal" evidence="3">
    <location>
        <begin position="4"/>
        <end position="204"/>
    </location>
</feature>
<dbReference type="EMBL" id="UINC01198319">
    <property type="protein sequence ID" value="SVE16223.1"/>
    <property type="molecule type" value="Genomic_DNA"/>
</dbReference>
<evidence type="ECO:0000313" key="4">
    <source>
        <dbReference type="EMBL" id="SVE16223.1"/>
    </source>
</evidence>
<keyword evidence="2" id="KW-0378">Hydrolase</keyword>
<dbReference type="GO" id="GO:0046872">
    <property type="term" value="F:metal ion binding"/>
    <property type="evidence" value="ECO:0007669"/>
    <property type="project" value="UniProtKB-KW"/>
</dbReference>
<sequence length="208" mass="23323">MKPKNLLFLFSDQHSRKTLGCYGHPFVKTPNLDKLAAGGTLFKNAYCNSPICVPARGALATGRYIFETGYWDNAKAYEGSVPSWHHRLNAKGNHCESIGKLHFRSSEDPTGFAESHLPMNIVGGVGDLLGSLRDGTARLRKYRSYINNSGPGNSSYIDYDRQITDHTVEWLEKSSPKYSDQPWVLFVSLVCPHPPIIAPEEFYQLYPL</sequence>
<dbReference type="GO" id="GO:0008484">
    <property type="term" value="F:sulfuric ester hydrolase activity"/>
    <property type="evidence" value="ECO:0007669"/>
    <property type="project" value="TreeGrafter"/>
</dbReference>
<proteinExistence type="predicted"/>
<accession>A0A383B8T0</accession>
<dbReference type="InterPro" id="IPR000917">
    <property type="entry name" value="Sulfatase_N"/>
</dbReference>
<dbReference type="Pfam" id="PF00884">
    <property type="entry name" value="Sulfatase"/>
    <property type="match status" value="1"/>
</dbReference>
<dbReference type="SUPFAM" id="SSF53649">
    <property type="entry name" value="Alkaline phosphatase-like"/>
    <property type="match status" value="1"/>
</dbReference>
<dbReference type="Gene3D" id="3.40.720.10">
    <property type="entry name" value="Alkaline Phosphatase, subunit A"/>
    <property type="match status" value="1"/>
</dbReference>
<evidence type="ECO:0000256" key="2">
    <source>
        <dbReference type="ARBA" id="ARBA00022801"/>
    </source>
</evidence>